<comment type="caution">
    <text evidence="1">The sequence shown here is derived from an EMBL/GenBank/DDBJ whole genome shotgun (WGS) entry which is preliminary data.</text>
</comment>
<dbReference type="Proteomes" id="UP000031967">
    <property type="component" value="Unassembled WGS sequence"/>
</dbReference>
<evidence type="ECO:0008006" key="3">
    <source>
        <dbReference type="Google" id="ProtNLM"/>
    </source>
</evidence>
<accession>A0ABR5AHI8</accession>
<proteinExistence type="predicted"/>
<gene>
    <name evidence="1" type="ORF">SD70_14145</name>
</gene>
<reference evidence="1 2" key="1">
    <citation type="submission" date="2014-12" db="EMBL/GenBank/DDBJ databases">
        <title>Draft genome sequence of Paenibacillus kamchatkensis strain B-2647.</title>
        <authorList>
            <person name="Karlyshev A.V."/>
            <person name="Kudryashova E.B."/>
        </authorList>
    </citation>
    <scope>NUCLEOTIDE SEQUENCE [LARGE SCALE GENOMIC DNA]</scope>
    <source>
        <strain evidence="1 2">VKM B-2647</strain>
    </source>
</reference>
<name>A0ABR5AHI8_9BACL</name>
<protein>
    <recommendedName>
        <fullName evidence="3">SLH domain-containing protein</fullName>
    </recommendedName>
</protein>
<evidence type="ECO:0000313" key="1">
    <source>
        <dbReference type="EMBL" id="KIL40372.1"/>
    </source>
</evidence>
<organism evidence="1 2">
    <name type="scientific">Gordoniibacillus kamchatkensis</name>
    <dbReference type="NCBI Taxonomy" id="1590651"/>
    <lineage>
        <taxon>Bacteria</taxon>
        <taxon>Bacillati</taxon>
        <taxon>Bacillota</taxon>
        <taxon>Bacilli</taxon>
        <taxon>Bacillales</taxon>
        <taxon>Paenibacillaceae</taxon>
        <taxon>Gordoniibacillus</taxon>
    </lineage>
</organism>
<dbReference type="RefSeq" id="WP_041048175.1">
    <property type="nucleotide sequence ID" value="NZ_JXAK01000022.1"/>
</dbReference>
<keyword evidence="2" id="KW-1185">Reference proteome</keyword>
<sequence>MNFDKIDKLKIELDSLRPLPSAAVSIVSGRSGTELASKDYITRTEIAVMIQRLLQKSGLI</sequence>
<evidence type="ECO:0000313" key="2">
    <source>
        <dbReference type="Proteomes" id="UP000031967"/>
    </source>
</evidence>
<dbReference type="EMBL" id="JXAK01000022">
    <property type="protein sequence ID" value="KIL40372.1"/>
    <property type="molecule type" value="Genomic_DNA"/>
</dbReference>